<name>A0AAC9AVC9_SPHMC</name>
<dbReference type="EMBL" id="CP013344">
    <property type="protein sequence ID" value="AMU89941.1"/>
    <property type="molecule type" value="Genomic_DNA"/>
</dbReference>
<gene>
    <name evidence="1" type="ORF">ATM17_12930</name>
</gene>
<keyword evidence="2" id="KW-1185">Reference proteome</keyword>
<proteinExistence type="predicted"/>
<accession>A0AAC9AVC9</accession>
<reference evidence="1 2" key="2">
    <citation type="journal article" date="2016" name="Genome Announc.">
        <title>Complete Genome Sequence of Sphingopyxis macrogoltabida Strain 203N (NBRC 111659), a Polyethylene Glycol Degrader.</title>
        <authorList>
            <person name="Ohtsubo Y."/>
            <person name="Nonoyama S."/>
            <person name="Nagata Y."/>
            <person name="Numata M."/>
            <person name="Tsuchikane K."/>
            <person name="Hosoyama A."/>
            <person name="Yamazoe A."/>
            <person name="Tsuda M."/>
            <person name="Fujita N."/>
            <person name="Kawai F."/>
        </authorList>
    </citation>
    <scope>NUCLEOTIDE SEQUENCE [LARGE SCALE GENOMIC DNA]</scope>
    <source>
        <strain evidence="1 2">203N</strain>
    </source>
</reference>
<sequence length="70" mass="7992">MRPLHENLARYLDPCAFDGRRRSKRNSDAAFRARKHATKQARAAIRFMLKPGNLDRLLASAAARKESPDE</sequence>
<reference evidence="2" key="1">
    <citation type="submission" date="2015-11" db="EMBL/GenBank/DDBJ databases">
        <title>Complete genome sequence of a polyethylene-glycol degrader Sphingopyxis macrogoltabida 203N (NBRC 111659).</title>
        <authorList>
            <person name="Yoshiyuki O."/>
            <person name="Shouta N."/>
            <person name="Nagata Y."/>
            <person name="Numata M."/>
            <person name="Tsuchikane K."/>
            <person name="Hosoyama A."/>
            <person name="Yamazoe A."/>
            <person name="Tsuda M."/>
            <person name="Fujita N."/>
            <person name="Kawai F."/>
        </authorList>
    </citation>
    <scope>NUCLEOTIDE SEQUENCE [LARGE SCALE GENOMIC DNA]</scope>
    <source>
        <strain evidence="2">203N</strain>
    </source>
</reference>
<dbReference type="AlphaFoldDB" id="A0AAC9AVC9"/>
<organism evidence="1 2">
    <name type="scientific">Sphingopyxis macrogoltabida</name>
    <name type="common">Sphingomonas macrogoltabidus</name>
    <dbReference type="NCBI Taxonomy" id="33050"/>
    <lineage>
        <taxon>Bacteria</taxon>
        <taxon>Pseudomonadati</taxon>
        <taxon>Pseudomonadota</taxon>
        <taxon>Alphaproteobacteria</taxon>
        <taxon>Sphingomonadales</taxon>
        <taxon>Sphingomonadaceae</taxon>
        <taxon>Sphingopyxis</taxon>
    </lineage>
</organism>
<protein>
    <submittedName>
        <fullName evidence="1">Uncharacterized protein</fullName>
    </submittedName>
</protein>
<evidence type="ECO:0000313" key="2">
    <source>
        <dbReference type="Proteomes" id="UP000076088"/>
    </source>
</evidence>
<dbReference type="Proteomes" id="UP000076088">
    <property type="component" value="Chromosome"/>
</dbReference>
<evidence type="ECO:0000313" key="1">
    <source>
        <dbReference type="EMBL" id="AMU89941.1"/>
    </source>
</evidence>